<organism evidence="1 2">
    <name type="scientific">Phytophthora fragariaefolia</name>
    <dbReference type="NCBI Taxonomy" id="1490495"/>
    <lineage>
        <taxon>Eukaryota</taxon>
        <taxon>Sar</taxon>
        <taxon>Stramenopiles</taxon>
        <taxon>Oomycota</taxon>
        <taxon>Peronosporomycetes</taxon>
        <taxon>Peronosporales</taxon>
        <taxon>Peronosporaceae</taxon>
        <taxon>Phytophthora</taxon>
    </lineage>
</organism>
<gene>
    <name evidence="1" type="ORF">Pfra01_001508400</name>
</gene>
<keyword evidence="2" id="KW-1185">Reference proteome</keyword>
<evidence type="ECO:0000313" key="1">
    <source>
        <dbReference type="EMBL" id="GMF43934.1"/>
    </source>
</evidence>
<sequence>MYLEGSGRWSWLAYALCCGASEAIIPSVEIARGTLTKSDVQIMSTVLRTNYPQPILKNGQRDSHRYGFVNIREGTELHLCGVNDVDIETFVVPSRCRCRALYDPAEGECINIVVQGYGMCKSKLGGGVQFVPDPEKPCFRKKRVSTSLSLKYVTFETSTVLMDMLALVTSGLLKLTIYAGYNDTMHRIEVDLYTLSIACPELQNFTVGIFNAIVSAYDEPLCRWRVKTIRLREYTGLLSDLTECLRNSTLQLSRSLTCIEVDPPWYGECNKQEVEELMAHNGDFLPVIKEKFPIKSKLAVLSVVTSSSYATQSIRRLDAFNLSTIFVFASVPARRSVAYDGGT</sequence>
<accession>A0A9W6XRS9</accession>
<dbReference type="OrthoDB" id="121413at2759"/>
<proteinExistence type="predicted"/>
<dbReference type="Proteomes" id="UP001165121">
    <property type="component" value="Unassembled WGS sequence"/>
</dbReference>
<dbReference type="AlphaFoldDB" id="A0A9W6XRS9"/>
<reference evidence="1" key="1">
    <citation type="submission" date="2023-04" db="EMBL/GenBank/DDBJ databases">
        <title>Phytophthora fragariaefolia NBRC 109709.</title>
        <authorList>
            <person name="Ichikawa N."/>
            <person name="Sato H."/>
            <person name="Tonouchi N."/>
        </authorList>
    </citation>
    <scope>NUCLEOTIDE SEQUENCE</scope>
    <source>
        <strain evidence="1">NBRC 109709</strain>
    </source>
</reference>
<comment type="caution">
    <text evidence="1">The sequence shown here is derived from an EMBL/GenBank/DDBJ whole genome shotgun (WGS) entry which is preliminary data.</text>
</comment>
<evidence type="ECO:0000313" key="2">
    <source>
        <dbReference type="Proteomes" id="UP001165121"/>
    </source>
</evidence>
<name>A0A9W6XRS9_9STRA</name>
<dbReference type="EMBL" id="BSXT01001607">
    <property type="protein sequence ID" value="GMF43934.1"/>
    <property type="molecule type" value="Genomic_DNA"/>
</dbReference>
<protein>
    <submittedName>
        <fullName evidence="1">Unnamed protein product</fullName>
    </submittedName>
</protein>